<dbReference type="Gene3D" id="2.60.450.10">
    <property type="entry name" value="Lipopolysaccharide (LPS) transport protein A like domain"/>
    <property type="match status" value="1"/>
</dbReference>
<gene>
    <name evidence="4" type="ORF">M1K48_09685</name>
</gene>
<keyword evidence="1 2" id="KW-0732">Signal</keyword>
<dbReference type="EMBL" id="CP097253">
    <property type="protein sequence ID" value="UUR07212.1"/>
    <property type="molecule type" value="Genomic_DNA"/>
</dbReference>
<evidence type="ECO:0000259" key="3">
    <source>
        <dbReference type="Pfam" id="PF03968"/>
    </source>
</evidence>
<feature type="signal peptide" evidence="2">
    <location>
        <begin position="1"/>
        <end position="27"/>
    </location>
</feature>
<name>A0ABY5MS38_9SPHN</name>
<organism evidence="4 5">
    <name type="scientific">Sphingomonas glaciei</name>
    <dbReference type="NCBI Taxonomy" id="2938948"/>
    <lineage>
        <taxon>Bacteria</taxon>
        <taxon>Pseudomonadati</taxon>
        <taxon>Pseudomonadota</taxon>
        <taxon>Alphaproteobacteria</taxon>
        <taxon>Sphingomonadales</taxon>
        <taxon>Sphingomonadaceae</taxon>
        <taxon>Sphingomonas</taxon>
    </lineage>
</organism>
<evidence type="ECO:0000256" key="2">
    <source>
        <dbReference type="SAM" id="SignalP"/>
    </source>
</evidence>
<reference evidence="4 5" key="1">
    <citation type="submission" date="2022-05" db="EMBL/GenBank/DDBJ databases">
        <title>S8-45 Sphingomonas ultraviolaceadurans.</title>
        <authorList>
            <person name="Liu Y."/>
        </authorList>
    </citation>
    <scope>NUCLEOTIDE SEQUENCE [LARGE SCALE GENOMIC DNA]</scope>
    <source>
        <strain evidence="4 5">S8-45</strain>
    </source>
</reference>
<evidence type="ECO:0000313" key="5">
    <source>
        <dbReference type="Proteomes" id="UP000831921"/>
    </source>
</evidence>
<evidence type="ECO:0000256" key="1">
    <source>
        <dbReference type="ARBA" id="ARBA00022729"/>
    </source>
</evidence>
<dbReference type="PANTHER" id="PTHR36504:SF1">
    <property type="entry name" value="LIPOPOLYSACCHARIDE EXPORT SYSTEM PROTEIN LPTA"/>
    <property type="match status" value="1"/>
</dbReference>
<sequence>MSRMGKISNLVAAFALAATTAGGVALAQTQGGPVSALKGHNSNAPIDVASDRIEVQDRADRAIFAGNVKVRQAELALDTERLTVAYTSTGGLQIDRLDASGGVTVRSPSETARGDFGIYDLNRRLITLIGAVQLQRGDSRISGGRMTIDLDSGRAVVDGGPAGVGESGGRVTGRFTVPQRRGG</sequence>
<proteinExistence type="predicted"/>
<keyword evidence="5" id="KW-1185">Reference proteome</keyword>
<dbReference type="PANTHER" id="PTHR36504">
    <property type="entry name" value="LIPOPOLYSACCHARIDE EXPORT SYSTEM PROTEIN LPTA"/>
    <property type="match status" value="1"/>
</dbReference>
<protein>
    <submittedName>
        <fullName evidence="4">OstA family protein</fullName>
    </submittedName>
</protein>
<evidence type="ECO:0000313" key="4">
    <source>
        <dbReference type="EMBL" id="UUR07212.1"/>
    </source>
</evidence>
<dbReference type="InterPro" id="IPR052037">
    <property type="entry name" value="LPS_export_LptA"/>
</dbReference>
<feature type="chain" id="PRO_5047154744" evidence="2">
    <location>
        <begin position="28"/>
        <end position="183"/>
    </location>
</feature>
<feature type="domain" description="Organic solvent tolerance-like N-terminal" evidence="3">
    <location>
        <begin position="48"/>
        <end position="153"/>
    </location>
</feature>
<dbReference type="InterPro" id="IPR005653">
    <property type="entry name" value="OstA-like_N"/>
</dbReference>
<dbReference type="Proteomes" id="UP000831921">
    <property type="component" value="Chromosome"/>
</dbReference>
<dbReference type="Pfam" id="PF03968">
    <property type="entry name" value="LptD_N"/>
    <property type="match status" value="1"/>
</dbReference>
<accession>A0ABY5MS38</accession>